<reference evidence="2 3" key="1">
    <citation type="submission" date="2015-02" db="EMBL/GenBank/DDBJ databases">
        <title>Draft genome sequences of ten Microbacterium spp. with emphasis on heavy metal contaminated environments.</title>
        <authorList>
            <person name="Corretto E."/>
        </authorList>
    </citation>
    <scope>NUCLEOTIDE SEQUENCE [LARGE SCALE GENOMIC DNA]</scope>
    <source>
        <strain evidence="2 3">DSM 23848</strain>
    </source>
</reference>
<dbReference type="EMBL" id="JYIT01000086">
    <property type="protein sequence ID" value="KJL17283.1"/>
    <property type="molecule type" value="Genomic_DNA"/>
</dbReference>
<keyword evidence="1" id="KW-1133">Transmembrane helix</keyword>
<protein>
    <recommendedName>
        <fullName evidence="4">DUF4190 domain-containing protein</fullName>
    </recommendedName>
</protein>
<evidence type="ECO:0000313" key="3">
    <source>
        <dbReference type="Proteomes" id="UP000033448"/>
    </source>
</evidence>
<feature type="transmembrane region" description="Helical" evidence="1">
    <location>
        <begin position="46"/>
        <end position="71"/>
    </location>
</feature>
<feature type="transmembrane region" description="Helical" evidence="1">
    <location>
        <begin position="12"/>
        <end position="34"/>
    </location>
</feature>
<evidence type="ECO:0008006" key="4">
    <source>
        <dbReference type="Google" id="ProtNLM"/>
    </source>
</evidence>
<gene>
    <name evidence="2" type="ORF">RL72_03526</name>
</gene>
<dbReference type="PATRIC" id="fig|582680.7.peg.3584"/>
<accession>A0A0F0K8P7</accession>
<sequence length="96" mass="9735">MPAPVPGKGLAIAGLILAFLFPLLGLILSIVAAVKLRKAHASAGLAIAGIIIAAVILIVEIVAIVIGVMVFSNIVQMCLELGPGTWQVNGSTYTCG</sequence>
<keyword evidence="1" id="KW-0812">Transmembrane</keyword>
<name>A0A0F0K8P7_9MICO</name>
<evidence type="ECO:0000313" key="2">
    <source>
        <dbReference type="EMBL" id="KJL17283.1"/>
    </source>
</evidence>
<organism evidence="2 3">
    <name type="scientific">Microbacterium azadirachtae</name>
    <dbReference type="NCBI Taxonomy" id="582680"/>
    <lineage>
        <taxon>Bacteria</taxon>
        <taxon>Bacillati</taxon>
        <taxon>Actinomycetota</taxon>
        <taxon>Actinomycetes</taxon>
        <taxon>Micrococcales</taxon>
        <taxon>Microbacteriaceae</taxon>
        <taxon>Microbacterium</taxon>
    </lineage>
</organism>
<keyword evidence="3" id="KW-1185">Reference proteome</keyword>
<comment type="caution">
    <text evidence="2">The sequence shown here is derived from an EMBL/GenBank/DDBJ whole genome shotgun (WGS) entry which is preliminary data.</text>
</comment>
<dbReference type="AlphaFoldDB" id="A0A0F0K8P7"/>
<dbReference type="Proteomes" id="UP000033448">
    <property type="component" value="Unassembled WGS sequence"/>
</dbReference>
<keyword evidence="1" id="KW-0472">Membrane</keyword>
<evidence type="ECO:0000256" key="1">
    <source>
        <dbReference type="SAM" id="Phobius"/>
    </source>
</evidence>
<proteinExistence type="predicted"/>